<dbReference type="EMBL" id="UINC01026543">
    <property type="protein sequence ID" value="SVB04185.1"/>
    <property type="molecule type" value="Genomic_DNA"/>
</dbReference>
<dbReference type="AlphaFoldDB" id="A0A382ARL4"/>
<accession>A0A382ARL4</accession>
<reference evidence="1" key="1">
    <citation type="submission" date="2018-05" db="EMBL/GenBank/DDBJ databases">
        <authorList>
            <person name="Lanie J.A."/>
            <person name="Ng W.-L."/>
            <person name="Kazmierczak K.M."/>
            <person name="Andrzejewski T.M."/>
            <person name="Davidsen T.M."/>
            <person name="Wayne K.J."/>
            <person name="Tettelin H."/>
            <person name="Glass J.I."/>
            <person name="Rusch D."/>
            <person name="Podicherti R."/>
            <person name="Tsui H.-C.T."/>
            <person name="Winkler M.E."/>
        </authorList>
    </citation>
    <scope>NUCLEOTIDE SEQUENCE</scope>
</reference>
<dbReference type="InterPro" id="IPR029063">
    <property type="entry name" value="SAM-dependent_MTases_sf"/>
</dbReference>
<dbReference type="CDD" id="cd02440">
    <property type="entry name" value="AdoMet_MTases"/>
    <property type="match status" value="1"/>
</dbReference>
<dbReference type="SUPFAM" id="SSF53335">
    <property type="entry name" value="S-adenosyl-L-methionine-dependent methyltransferases"/>
    <property type="match status" value="1"/>
</dbReference>
<dbReference type="InterPro" id="IPR010743">
    <property type="entry name" value="Methionine_synth_MetW"/>
</dbReference>
<evidence type="ECO:0008006" key="2">
    <source>
        <dbReference type="Google" id="ProtNLM"/>
    </source>
</evidence>
<organism evidence="1">
    <name type="scientific">marine metagenome</name>
    <dbReference type="NCBI Taxonomy" id="408172"/>
    <lineage>
        <taxon>unclassified sequences</taxon>
        <taxon>metagenomes</taxon>
        <taxon>ecological metagenomes</taxon>
    </lineage>
</organism>
<gene>
    <name evidence="1" type="ORF">METZ01_LOCUS157039</name>
</gene>
<dbReference type="Pfam" id="PF07021">
    <property type="entry name" value="MetW"/>
    <property type="match status" value="1"/>
</dbReference>
<evidence type="ECO:0000313" key="1">
    <source>
        <dbReference type="EMBL" id="SVB04185.1"/>
    </source>
</evidence>
<proteinExistence type="predicted"/>
<sequence length="198" mass="22773">MKKEFQIISELIENNKRVLDVGCGDGTLMKHLKDNKNIDTRGLEISKNNVQLCISKSLSVIEGNAERDLQQFPDLSFDYVILSQTLQAFYNPEKVIDDLLKVANKAIVTIPNFGYWKVRLHLLLKGTMPITKNLPDEWYNTPNLHMCTIKDFYNFCSKKNIELYKSIALSGEKTSQINKINLNIKNLYSELGIFLIQK</sequence>
<dbReference type="Gene3D" id="3.40.50.150">
    <property type="entry name" value="Vaccinia Virus protein VP39"/>
    <property type="match status" value="1"/>
</dbReference>
<protein>
    <recommendedName>
        <fullName evidence="2">Methionine biosynthesis protein MetW</fullName>
    </recommendedName>
</protein>
<dbReference type="NCBIfam" id="TIGR02081">
    <property type="entry name" value="metW"/>
    <property type="match status" value="1"/>
</dbReference>
<name>A0A382ARL4_9ZZZZ</name>